<keyword evidence="3" id="KW-1185">Reference proteome</keyword>
<protein>
    <submittedName>
        <fullName evidence="2">Uncharacterized protein</fullName>
    </submittedName>
</protein>
<dbReference type="OrthoDB" id="1752359at2759"/>
<evidence type="ECO:0000313" key="3">
    <source>
        <dbReference type="Proteomes" id="UP000585474"/>
    </source>
</evidence>
<name>A0A7J0FTG8_9ERIC</name>
<evidence type="ECO:0000256" key="1">
    <source>
        <dbReference type="SAM" id="MobiDB-lite"/>
    </source>
</evidence>
<accession>A0A7J0FTG8</accession>
<dbReference type="EMBL" id="BJWL01000015">
    <property type="protein sequence ID" value="GFZ01864.1"/>
    <property type="molecule type" value="Genomic_DNA"/>
</dbReference>
<gene>
    <name evidence="2" type="ORF">Acr_15g0004730</name>
</gene>
<dbReference type="AlphaFoldDB" id="A0A7J0FTG8"/>
<sequence>MADSGWLYFKARPKRTLLGGYPSNVKEWKKKFFFISRDNWEFARWRCNVSSVLIENEHERFDQISSTLEQGQFYAIKTSFARNLFSRVLSLASGKWCPMARTMPRRNLRATRLTLRSMRLKLKLGGLIGLTAAPRIEIECSLSWQRPGEPKKGVTPIGENEVQIGVKRAREEMLDISPSKKGKQAADAKNKGSMPPPDDKKKGPAAKALAKSKAMLGHTAT</sequence>
<comment type="caution">
    <text evidence="2">The sequence shown here is derived from an EMBL/GenBank/DDBJ whole genome shotgun (WGS) entry which is preliminary data.</text>
</comment>
<evidence type="ECO:0000313" key="2">
    <source>
        <dbReference type="EMBL" id="GFZ01864.1"/>
    </source>
</evidence>
<dbReference type="Proteomes" id="UP000585474">
    <property type="component" value="Unassembled WGS sequence"/>
</dbReference>
<reference evidence="2 3" key="1">
    <citation type="submission" date="2019-07" db="EMBL/GenBank/DDBJ databases">
        <title>De Novo Assembly of kiwifruit Actinidia rufa.</title>
        <authorList>
            <person name="Sugita-Konishi S."/>
            <person name="Sato K."/>
            <person name="Mori E."/>
            <person name="Abe Y."/>
            <person name="Kisaki G."/>
            <person name="Hamano K."/>
            <person name="Suezawa K."/>
            <person name="Otani M."/>
            <person name="Fukuda T."/>
            <person name="Manabe T."/>
            <person name="Gomi K."/>
            <person name="Tabuchi M."/>
            <person name="Akimitsu K."/>
            <person name="Kataoka I."/>
        </authorList>
    </citation>
    <scope>NUCLEOTIDE SEQUENCE [LARGE SCALE GENOMIC DNA]</scope>
    <source>
        <strain evidence="3">cv. Fuchu</strain>
    </source>
</reference>
<organism evidence="2 3">
    <name type="scientific">Actinidia rufa</name>
    <dbReference type="NCBI Taxonomy" id="165716"/>
    <lineage>
        <taxon>Eukaryota</taxon>
        <taxon>Viridiplantae</taxon>
        <taxon>Streptophyta</taxon>
        <taxon>Embryophyta</taxon>
        <taxon>Tracheophyta</taxon>
        <taxon>Spermatophyta</taxon>
        <taxon>Magnoliopsida</taxon>
        <taxon>eudicotyledons</taxon>
        <taxon>Gunneridae</taxon>
        <taxon>Pentapetalae</taxon>
        <taxon>asterids</taxon>
        <taxon>Ericales</taxon>
        <taxon>Actinidiaceae</taxon>
        <taxon>Actinidia</taxon>
    </lineage>
</organism>
<feature type="compositionally biased region" description="Low complexity" evidence="1">
    <location>
        <begin position="205"/>
        <end position="221"/>
    </location>
</feature>
<feature type="region of interest" description="Disordered" evidence="1">
    <location>
        <begin position="172"/>
        <end position="221"/>
    </location>
</feature>
<proteinExistence type="predicted"/>